<dbReference type="AlphaFoldDB" id="A0A2J6R4A6"/>
<dbReference type="Proteomes" id="UP000235786">
    <property type="component" value="Unassembled WGS sequence"/>
</dbReference>
<dbReference type="EMBL" id="KZ613956">
    <property type="protein sequence ID" value="PMD33354.1"/>
    <property type="molecule type" value="Genomic_DNA"/>
</dbReference>
<reference evidence="1 2" key="1">
    <citation type="submission" date="2016-04" db="EMBL/GenBank/DDBJ databases">
        <title>A degradative enzymes factory behind the ericoid mycorrhizal symbiosis.</title>
        <authorList>
            <consortium name="DOE Joint Genome Institute"/>
            <person name="Martino E."/>
            <person name="Morin E."/>
            <person name="Grelet G."/>
            <person name="Kuo A."/>
            <person name="Kohler A."/>
            <person name="Daghino S."/>
            <person name="Barry K."/>
            <person name="Choi C."/>
            <person name="Cichocki N."/>
            <person name="Clum A."/>
            <person name="Copeland A."/>
            <person name="Hainaut M."/>
            <person name="Haridas S."/>
            <person name="Labutti K."/>
            <person name="Lindquist E."/>
            <person name="Lipzen A."/>
            <person name="Khouja H.-R."/>
            <person name="Murat C."/>
            <person name="Ohm R."/>
            <person name="Olson A."/>
            <person name="Spatafora J."/>
            <person name="Veneault-Fourrey C."/>
            <person name="Henrissat B."/>
            <person name="Grigoriev I."/>
            <person name="Martin F."/>
            <person name="Perotto S."/>
        </authorList>
    </citation>
    <scope>NUCLEOTIDE SEQUENCE [LARGE SCALE GENOMIC DNA]</scope>
    <source>
        <strain evidence="1 2">F</strain>
    </source>
</reference>
<proteinExistence type="predicted"/>
<organism evidence="1 2">
    <name type="scientific">Hyaloscypha variabilis (strain UAMH 11265 / GT02V1 / F)</name>
    <name type="common">Meliniomyces variabilis</name>
    <dbReference type="NCBI Taxonomy" id="1149755"/>
    <lineage>
        <taxon>Eukaryota</taxon>
        <taxon>Fungi</taxon>
        <taxon>Dikarya</taxon>
        <taxon>Ascomycota</taxon>
        <taxon>Pezizomycotina</taxon>
        <taxon>Leotiomycetes</taxon>
        <taxon>Helotiales</taxon>
        <taxon>Hyaloscyphaceae</taxon>
        <taxon>Hyaloscypha</taxon>
        <taxon>Hyaloscypha variabilis</taxon>
    </lineage>
</organism>
<keyword evidence="2" id="KW-1185">Reference proteome</keyword>
<gene>
    <name evidence="1" type="ORF">L207DRAFT_498840</name>
</gene>
<protein>
    <submittedName>
        <fullName evidence="1">Uncharacterized protein</fullName>
    </submittedName>
</protein>
<evidence type="ECO:0000313" key="1">
    <source>
        <dbReference type="EMBL" id="PMD33354.1"/>
    </source>
</evidence>
<dbReference type="OrthoDB" id="5354164at2759"/>
<evidence type="ECO:0000313" key="2">
    <source>
        <dbReference type="Proteomes" id="UP000235786"/>
    </source>
</evidence>
<accession>A0A2J6R4A6</accession>
<name>A0A2J6R4A6_HYAVF</name>
<sequence length="1044" mass="115502">MSSIPQLSGSLISATNQNTVGLANFNIDLSIVKITPPEEYARLGISLSQRRRENAEEGPLHRTARKLGLLFEQILPSIPDLIKAYGIRASEIAGVKDTAPKIDTLYGLFSDHAGVDGTSIYAAATSGSSAIALHLLACMLARSWPATVATSIWVELVAERKKELEKNIDDSQLHGLLARDAAQQEISRAALAAWDASARAWLRTADEVKALEQTQLKLIIKNSGLSLNTSGNTYNSVLNAWVMAMKSLQGLIIGSPHNISKASVLLGLLSWHIYPDLNVVDPLADIQFHDPLVQIGGVVTLGLQRADSLGDGVHWSLSLSHLRFYGSPVAVKTSIGSVGSDDGRLTLPELHLVALGCLVSSWRDAAGIDLITAADCLVALGQCLALTEHINSSSDSHGLAPDLKWLRLLINAAKSLLSSHGFRRQQALDLVELGRRRARHFLDDISREFCPMFGLVNPLVLFQFLEEPEEDREPDASIRMAYEMNREYTTIISQAQTSHKRNRNGEVLQAIGYPGCSACSCKLDLRRCTSLCKCAIYVHCRYDCGNLRRRQTHLREPAGDCRWLLSGDIVHNGTNFTWRGPPLQFLQRYREVHKDSADIDYLLNLSGDKEDPHQIRGSLSTNDEILYDRTSTTIELKYRLLIGRQENAALFTLNPNTAIVPPLNLEELTTILRSPGISRQKLLDYLTNLPNSGIYDNTTDRHRTPARDFFISLNALVLASELYQDWPEATVSIEITKRMLGQSRWVNQMFMRPSTTLAGLERPLDGLGLYRTYKFACIAMFESGIHDLHPDQLKNVMAMASGNSIFVAEALLQDPSKQDRSDLPSFTGIRRIVGTLDRPGMVMLVPPQAPKIREPDLRSWKVVHQAAFDGQLRDSFQQTSLHLTFTEYEIPLAIAPGAVDAEVSILETLIFVHDGRTWVGDLDILGSLAKNPLRHLPWCQCITAPKAETFGHLLAKTIGPQLKSITNWEEFLCCKQNLMRTEIGVMRCSNNWIARLAATTLSGGKGYSSLLIPSSSICSNCSERLISGQLWIQGSGENFDLLIT</sequence>